<evidence type="ECO:0000313" key="4">
    <source>
        <dbReference type="Proteomes" id="UP000215914"/>
    </source>
</evidence>
<keyword evidence="4" id="KW-1185">Reference proteome</keyword>
<dbReference type="GO" id="GO:0005975">
    <property type="term" value="P:carbohydrate metabolic process"/>
    <property type="evidence" value="ECO:0007669"/>
    <property type="project" value="InterPro"/>
</dbReference>
<keyword evidence="3" id="KW-0378">Hydrolase</keyword>
<comment type="similarity">
    <text evidence="1 2">Belongs to the glycosyl hydrolase 1 family.</text>
</comment>
<reference evidence="4" key="1">
    <citation type="journal article" date="2017" name="Nature">
        <title>The sunflower genome provides insights into oil metabolism, flowering and Asterid evolution.</title>
        <authorList>
            <person name="Badouin H."/>
            <person name="Gouzy J."/>
            <person name="Grassa C.J."/>
            <person name="Murat F."/>
            <person name="Staton S.E."/>
            <person name="Cottret L."/>
            <person name="Lelandais-Briere C."/>
            <person name="Owens G.L."/>
            <person name="Carrere S."/>
            <person name="Mayjonade B."/>
            <person name="Legrand L."/>
            <person name="Gill N."/>
            <person name="Kane N.C."/>
            <person name="Bowers J.E."/>
            <person name="Hubner S."/>
            <person name="Bellec A."/>
            <person name="Berard A."/>
            <person name="Berges H."/>
            <person name="Blanchet N."/>
            <person name="Boniface M.C."/>
            <person name="Brunel D."/>
            <person name="Catrice O."/>
            <person name="Chaidir N."/>
            <person name="Claudel C."/>
            <person name="Donnadieu C."/>
            <person name="Faraut T."/>
            <person name="Fievet G."/>
            <person name="Helmstetter N."/>
            <person name="King M."/>
            <person name="Knapp S.J."/>
            <person name="Lai Z."/>
            <person name="Le Paslier M.C."/>
            <person name="Lippi Y."/>
            <person name="Lorenzon L."/>
            <person name="Mandel J.R."/>
            <person name="Marage G."/>
            <person name="Marchand G."/>
            <person name="Marquand E."/>
            <person name="Bret-Mestries E."/>
            <person name="Morien E."/>
            <person name="Nambeesan S."/>
            <person name="Nguyen T."/>
            <person name="Pegot-Espagnet P."/>
            <person name="Pouilly N."/>
            <person name="Raftis F."/>
            <person name="Sallet E."/>
            <person name="Schiex T."/>
            <person name="Thomas J."/>
            <person name="Vandecasteele C."/>
            <person name="Vares D."/>
            <person name="Vear F."/>
            <person name="Vautrin S."/>
            <person name="Crespi M."/>
            <person name="Mangin B."/>
            <person name="Burke J.M."/>
            <person name="Salse J."/>
            <person name="Munos S."/>
            <person name="Vincourt P."/>
            <person name="Rieseberg L.H."/>
            <person name="Langlade N.B."/>
        </authorList>
    </citation>
    <scope>NUCLEOTIDE SEQUENCE [LARGE SCALE GENOMIC DNA]</scope>
    <source>
        <strain evidence="4">cv. SF193</strain>
    </source>
</reference>
<proteinExistence type="inferred from homology"/>
<organism evidence="3 4">
    <name type="scientific">Helianthus annuus</name>
    <name type="common">Common sunflower</name>
    <dbReference type="NCBI Taxonomy" id="4232"/>
    <lineage>
        <taxon>Eukaryota</taxon>
        <taxon>Viridiplantae</taxon>
        <taxon>Streptophyta</taxon>
        <taxon>Embryophyta</taxon>
        <taxon>Tracheophyta</taxon>
        <taxon>Spermatophyta</taxon>
        <taxon>Magnoliopsida</taxon>
        <taxon>eudicotyledons</taxon>
        <taxon>Gunneridae</taxon>
        <taxon>Pentapetalae</taxon>
        <taxon>asterids</taxon>
        <taxon>campanulids</taxon>
        <taxon>Asterales</taxon>
        <taxon>Asteraceae</taxon>
        <taxon>Asteroideae</taxon>
        <taxon>Heliantheae alliance</taxon>
        <taxon>Heliantheae</taxon>
        <taxon>Helianthus</taxon>
    </lineage>
</organism>
<dbReference type="GO" id="GO:0004553">
    <property type="term" value="F:hydrolase activity, hydrolyzing O-glycosyl compounds"/>
    <property type="evidence" value="ECO:0007669"/>
    <property type="project" value="InterPro"/>
</dbReference>
<dbReference type="PANTHER" id="PTHR10353">
    <property type="entry name" value="GLYCOSYL HYDROLASE"/>
    <property type="match status" value="1"/>
</dbReference>
<dbReference type="InterPro" id="IPR017853">
    <property type="entry name" value="GH"/>
</dbReference>
<dbReference type="EMBL" id="CM007905">
    <property type="protein sequence ID" value="OTF91869.1"/>
    <property type="molecule type" value="Genomic_DNA"/>
</dbReference>
<dbReference type="AlphaFoldDB" id="A0A251RZX5"/>
<dbReference type="Pfam" id="PF00232">
    <property type="entry name" value="Glyco_hydro_1"/>
    <property type="match status" value="1"/>
</dbReference>
<dbReference type="SUPFAM" id="SSF51445">
    <property type="entry name" value="(Trans)glycosidases"/>
    <property type="match status" value="1"/>
</dbReference>
<protein>
    <submittedName>
        <fullName evidence="3">Putative glycoside hydrolase family 1</fullName>
    </submittedName>
</protein>
<sequence>MKYFANKMMIFYYQIDRLCSILQYCQRRFGNVNIAGIKHYDKLINALIEKGIQPFVSLTHYDIPQELEDRYGGWLSPQIRFAYYASICFKHYGTGSSIG</sequence>
<dbReference type="Proteomes" id="UP000215914">
    <property type="component" value="Chromosome 16"/>
</dbReference>
<dbReference type="STRING" id="4232.A0A251RZX5"/>
<accession>A0A251RZX5</accession>
<evidence type="ECO:0000313" key="3">
    <source>
        <dbReference type="EMBL" id="OTF91869.1"/>
    </source>
</evidence>
<name>A0A251RZX5_HELAN</name>
<evidence type="ECO:0000256" key="2">
    <source>
        <dbReference type="RuleBase" id="RU003690"/>
    </source>
</evidence>
<dbReference type="InterPro" id="IPR001360">
    <property type="entry name" value="Glyco_hydro_1"/>
</dbReference>
<gene>
    <name evidence="3" type="ORF">HannXRQ_Chr16g0515651</name>
</gene>
<evidence type="ECO:0000256" key="1">
    <source>
        <dbReference type="ARBA" id="ARBA00010838"/>
    </source>
</evidence>
<dbReference type="PANTHER" id="PTHR10353:SF27">
    <property type="entry name" value="BETA-GLUCOSIDASE 47"/>
    <property type="match status" value="1"/>
</dbReference>
<dbReference type="OMA" id="CSILQYC"/>
<dbReference type="Gene3D" id="3.20.20.80">
    <property type="entry name" value="Glycosidases"/>
    <property type="match status" value="1"/>
</dbReference>
<dbReference type="InParanoid" id="A0A251RZX5"/>